<dbReference type="InterPro" id="IPR050173">
    <property type="entry name" value="ABC_transporter_C-like"/>
</dbReference>
<evidence type="ECO:0000256" key="4">
    <source>
        <dbReference type="ARBA" id="ARBA00022840"/>
    </source>
</evidence>
<sequence length="151" mass="17292">MKESVFSLFQVFLLVIGVVGVMVAAIPWIGIPVIPLGIIFFVLRRYFLETSRDVKRLECTTWSPLFSHLASSLRGLWTIQACKAEQKFQEVFDSHQDLHSEAWFLLLTTCRWLAVYVDVICAIFVTVVAFGALILVESMYGCEYLWYVNSL</sequence>
<dbReference type="Gene3D" id="1.20.1560.10">
    <property type="entry name" value="ABC transporter type 1, transmembrane domain"/>
    <property type="match status" value="1"/>
</dbReference>
<dbReference type="Pfam" id="PF00664">
    <property type="entry name" value="ABC_membrane"/>
    <property type="match status" value="1"/>
</dbReference>
<accession>A0ABN8ZY54</accession>
<keyword evidence="10" id="KW-1185">Reference proteome</keyword>
<keyword evidence="5 7" id="KW-1133">Transmembrane helix</keyword>
<keyword evidence="4" id="KW-0067">ATP-binding</keyword>
<evidence type="ECO:0000313" key="10">
    <source>
        <dbReference type="Proteomes" id="UP001176941"/>
    </source>
</evidence>
<keyword evidence="2 7" id="KW-0812">Transmembrane</keyword>
<evidence type="ECO:0000256" key="5">
    <source>
        <dbReference type="ARBA" id="ARBA00022989"/>
    </source>
</evidence>
<gene>
    <name evidence="9" type="ORF">MRATA1EN1_LOCUS27807</name>
</gene>
<protein>
    <recommendedName>
        <fullName evidence="8">ABC transmembrane type-1 domain-containing protein</fullName>
    </recommendedName>
</protein>
<dbReference type="InterPro" id="IPR011527">
    <property type="entry name" value="ABC1_TM_dom"/>
</dbReference>
<proteinExistence type="predicted"/>
<dbReference type="PROSITE" id="PS50929">
    <property type="entry name" value="ABC_TM1F"/>
    <property type="match status" value="1"/>
</dbReference>
<dbReference type="EMBL" id="OX459944">
    <property type="protein sequence ID" value="CAI9178845.1"/>
    <property type="molecule type" value="Genomic_DNA"/>
</dbReference>
<reference evidence="9" key="1">
    <citation type="submission" date="2023-04" db="EMBL/GenBank/DDBJ databases">
        <authorList>
            <consortium name="ELIXIR-Norway"/>
        </authorList>
    </citation>
    <scope>NUCLEOTIDE SEQUENCE [LARGE SCALE GENOMIC DNA]</scope>
</reference>
<evidence type="ECO:0000256" key="6">
    <source>
        <dbReference type="ARBA" id="ARBA00023136"/>
    </source>
</evidence>
<feature type="domain" description="ABC transmembrane type-1" evidence="8">
    <location>
        <begin position="1"/>
        <end position="136"/>
    </location>
</feature>
<keyword evidence="1" id="KW-0813">Transport</keyword>
<organism evidence="9 10">
    <name type="scientific">Rangifer tarandus platyrhynchus</name>
    <name type="common">Svalbard reindeer</name>
    <dbReference type="NCBI Taxonomy" id="3082113"/>
    <lineage>
        <taxon>Eukaryota</taxon>
        <taxon>Metazoa</taxon>
        <taxon>Chordata</taxon>
        <taxon>Craniata</taxon>
        <taxon>Vertebrata</taxon>
        <taxon>Euteleostomi</taxon>
        <taxon>Mammalia</taxon>
        <taxon>Eutheria</taxon>
        <taxon>Laurasiatheria</taxon>
        <taxon>Artiodactyla</taxon>
        <taxon>Ruminantia</taxon>
        <taxon>Pecora</taxon>
        <taxon>Cervidae</taxon>
        <taxon>Odocoileinae</taxon>
        <taxon>Rangifer</taxon>
    </lineage>
</organism>
<feature type="transmembrane region" description="Helical" evidence="7">
    <location>
        <begin position="12"/>
        <end position="43"/>
    </location>
</feature>
<dbReference type="InterPro" id="IPR036640">
    <property type="entry name" value="ABC1_TM_sf"/>
</dbReference>
<keyword evidence="6 7" id="KW-0472">Membrane</keyword>
<evidence type="ECO:0000259" key="8">
    <source>
        <dbReference type="PROSITE" id="PS50929"/>
    </source>
</evidence>
<dbReference type="Proteomes" id="UP001176941">
    <property type="component" value="Chromosome 8"/>
</dbReference>
<evidence type="ECO:0000256" key="3">
    <source>
        <dbReference type="ARBA" id="ARBA00022741"/>
    </source>
</evidence>
<name>A0ABN8ZY54_RANTA</name>
<dbReference type="SUPFAM" id="SSF90123">
    <property type="entry name" value="ABC transporter transmembrane region"/>
    <property type="match status" value="1"/>
</dbReference>
<dbReference type="PANTHER" id="PTHR24223">
    <property type="entry name" value="ATP-BINDING CASSETTE SUB-FAMILY C"/>
    <property type="match status" value="1"/>
</dbReference>
<feature type="transmembrane region" description="Helical" evidence="7">
    <location>
        <begin position="113"/>
        <end position="136"/>
    </location>
</feature>
<dbReference type="PANTHER" id="PTHR24223:SF357">
    <property type="entry name" value="ATP-BINDING CASSETTE SUB-FAMILY C MEMBER 4"/>
    <property type="match status" value="1"/>
</dbReference>
<evidence type="ECO:0000256" key="7">
    <source>
        <dbReference type="SAM" id="Phobius"/>
    </source>
</evidence>
<evidence type="ECO:0000256" key="2">
    <source>
        <dbReference type="ARBA" id="ARBA00022692"/>
    </source>
</evidence>
<evidence type="ECO:0000256" key="1">
    <source>
        <dbReference type="ARBA" id="ARBA00022448"/>
    </source>
</evidence>
<evidence type="ECO:0000313" key="9">
    <source>
        <dbReference type="EMBL" id="CAI9178845.1"/>
    </source>
</evidence>
<keyword evidence="3" id="KW-0547">Nucleotide-binding</keyword>